<dbReference type="InterPro" id="IPR036097">
    <property type="entry name" value="HisK_dim/P_sf"/>
</dbReference>
<evidence type="ECO:0000256" key="4">
    <source>
        <dbReference type="ARBA" id="ARBA00022553"/>
    </source>
</evidence>
<feature type="domain" description="Histidine kinase" evidence="12">
    <location>
        <begin position="228"/>
        <end position="440"/>
    </location>
</feature>
<dbReference type="SMART" id="SM00387">
    <property type="entry name" value="HATPase_c"/>
    <property type="match status" value="1"/>
</dbReference>
<evidence type="ECO:0000256" key="2">
    <source>
        <dbReference type="ARBA" id="ARBA00004141"/>
    </source>
</evidence>
<dbReference type="PROSITE" id="PS50109">
    <property type="entry name" value="HIS_KIN"/>
    <property type="match status" value="1"/>
</dbReference>
<dbReference type="CDD" id="cd00082">
    <property type="entry name" value="HisKA"/>
    <property type="match status" value="1"/>
</dbReference>
<dbReference type="EC" id="2.7.13.3" evidence="3"/>
<dbReference type="InterPro" id="IPR005467">
    <property type="entry name" value="His_kinase_dom"/>
</dbReference>
<keyword evidence="5" id="KW-0808">Transferase</keyword>
<evidence type="ECO:0000256" key="3">
    <source>
        <dbReference type="ARBA" id="ARBA00012438"/>
    </source>
</evidence>
<gene>
    <name evidence="13" type="ORF">IM725_06040</name>
</gene>
<organism evidence="13 14">
    <name type="scientific">Ramlibacter aquaticus</name>
    <dbReference type="NCBI Taxonomy" id="2780094"/>
    <lineage>
        <taxon>Bacteria</taxon>
        <taxon>Pseudomonadati</taxon>
        <taxon>Pseudomonadota</taxon>
        <taxon>Betaproteobacteria</taxon>
        <taxon>Burkholderiales</taxon>
        <taxon>Comamonadaceae</taxon>
        <taxon>Ramlibacter</taxon>
    </lineage>
</organism>
<dbReference type="Pfam" id="PF00512">
    <property type="entry name" value="HisKA"/>
    <property type="match status" value="1"/>
</dbReference>
<reference evidence="13 14" key="1">
    <citation type="submission" date="2020-10" db="EMBL/GenBank/DDBJ databases">
        <title>Draft genome of Ramlibacter aquaticus LMG 30558.</title>
        <authorList>
            <person name="Props R."/>
        </authorList>
    </citation>
    <scope>NUCLEOTIDE SEQUENCE [LARGE SCALE GENOMIC DNA]</scope>
    <source>
        <strain evidence="13 14">LMG 30558</strain>
    </source>
</reference>
<dbReference type="PANTHER" id="PTHR45436:SF15">
    <property type="entry name" value="SENSOR HISTIDINE KINASE CUSS"/>
    <property type="match status" value="1"/>
</dbReference>
<feature type="transmembrane region" description="Helical" evidence="11">
    <location>
        <begin position="145"/>
        <end position="163"/>
    </location>
</feature>
<evidence type="ECO:0000256" key="9">
    <source>
        <dbReference type="ARBA" id="ARBA00023012"/>
    </source>
</evidence>
<dbReference type="RefSeq" id="WP_193779670.1">
    <property type="nucleotide sequence ID" value="NZ_JADDOJ010000016.1"/>
</dbReference>
<dbReference type="GO" id="GO:0016301">
    <property type="term" value="F:kinase activity"/>
    <property type="evidence" value="ECO:0007669"/>
    <property type="project" value="UniProtKB-KW"/>
</dbReference>
<evidence type="ECO:0000256" key="5">
    <source>
        <dbReference type="ARBA" id="ARBA00022679"/>
    </source>
</evidence>
<dbReference type="InterPro" id="IPR003661">
    <property type="entry name" value="HisK_dim/P_dom"/>
</dbReference>
<evidence type="ECO:0000256" key="7">
    <source>
        <dbReference type="ARBA" id="ARBA00022777"/>
    </source>
</evidence>
<keyword evidence="8 11" id="KW-1133">Transmembrane helix</keyword>
<feature type="transmembrane region" description="Helical" evidence="11">
    <location>
        <begin position="12"/>
        <end position="37"/>
    </location>
</feature>
<dbReference type="PANTHER" id="PTHR45436">
    <property type="entry name" value="SENSOR HISTIDINE KINASE YKOH"/>
    <property type="match status" value="1"/>
</dbReference>
<dbReference type="InterPro" id="IPR036890">
    <property type="entry name" value="HATPase_C_sf"/>
</dbReference>
<evidence type="ECO:0000256" key="1">
    <source>
        <dbReference type="ARBA" id="ARBA00000085"/>
    </source>
</evidence>
<dbReference type="CDD" id="cd00075">
    <property type="entry name" value="HATPase"/>
    <property type="match status" value="1"/>
</dbReference>
<protein>
    <recommendedName>
        <fullName evidence="3">histidine kinase</fullName>
        <ecNumber evidence="3">2.7.13.3</ecNumber>
    </recommendedName>
</protein>
<dbReference type="SMART" id="SM00388">
    <property type="entry name" value="HisKA"/>
    <property type="match status" value="1"/>
</dbReference>
<keyword evidence="9" id="KW-0902">Two-component regulatory system</keyword>
<evidence type="ECO:0000256" key="8">
    <source>
        <dbReference type="ARBA" id="ARBA00022989"/>
    </source>
</evidence>
<keyword evidence="10 11" id="KW-0472">Membrane</keyword>
<sequence>MKWAGPHRSLQWRLSFGLFAAIVLTGVLAGVLSYVWALHDANEILDGTLDDTMSLISSGQMALPTQAAQLRGSEPENDVLVVPLGASGSARTDMAAMLDRLQNGIHSVQWEDRGWRVLVSSLQPGVRVAVAQQTQVRDEIAQHSAIRTLIPLLLLIPLLVLLVREVVRRTLAPIASLAQHVDSNAIGPAARLPDADVPLELEPFVNSIRRLLQELTDTLEHQRRFVGNAAHELRSPMAALQLQAANMETVLAGDEARARLGQLRLGIQRMQQLLEQLLSMARSETEWGERRPVRLGEVAREVIAECVTVAAAKEIDLGMDRCDMDLFIAGTWVDIATLLRNVLENALKYSPPGSSVTVSVYADGTTAVLTVEDQGPGIPPQHLRRAFEPFYRVPGVQEPGTGLGLAIVAAIAKRMAGHATLQTREGSKGMRFEYRQLAVPAEGRNSGVPHQTT</sequence>
<dbReference type="InterPro" id="IPR050428">
    <property type="entry name" value="TCS_sensor_his_kinase"/>
</dbReference>
<keyword evidence="4" id="KW-0597">Phosphoprotein</keyword>
<evidence type="ECO:0000313" key="14">
    <source>
        <dbReference type="Proteomes" id="UP000715965"/>
    </source>
</evidence>
<accession>A0ABR9SE11</accession>
<keyword evidence="14" id="KW-1185">Reference proteome</keyword>
<dbReference type="EMBL" id="JADDOJ010000016">
    <property type="protein sequence ID" value="MBE7940129.1"/>
    <property type="molecule type" value="Genomic_DNA"/>
</dbReference>
<dbReference type="Gene3D" id="1.10.287.130">
    <property type="match status" value="1"/>
</dbReference>
<dbReference type="InterPro" id="IPR003594">
    <property type="entry name" value="HATPase_dom"/>
</dbReference>
<evidence type="ECO:0000259" key="12">
    <source>
        <dbReference type="PROSITE" id="PS50109"/>
    </source>
</evidence>
<dbReference type="Proteomes" id="UP000715965">
    <property type="component" value="Unassembled WGS sequence"/>
</dbReference>
<comment type="subcellular location">
    <subcellularLocation>
        <location evidence="2">Membrane</location>
        <topology evidence="2">Multi-pass membrane protein</topology>
    </subcellularLocation>
</comment>
<keyword evidence="7 13" id="KW-0418">Kinase</keyword>
<evidence type="ECO:0000256" key="6">
    <source>
        <dbReference type="ARBA" id="ARBA00022692"/>
    </source>
</evidence>
<dbReference type="InterPro" id="IPR004358">
    <property type="entry name" value="Sig_transdc_His_kin-like_C"/>
</dbReference>
<name>A0ABR9SE11_9BURK</name>
<comment type="caution">
    <text evidence="13">The sequence shown here is derived from an EMBL/GenBank/DDBJ whole genome shotgun (WGS) entry which is preliminary data.</text>
</comment>
<dbReference type="Pfam" id="PF02518">
    <property type="entry name" value="HATPase_c"/>
    <property type="match status" value="1"/>
</dbReference>
<evidence type="ECO:0000256" key="11">
    <source>
        <dbReference type="SAM" id="Phobius"/>
    </source>
</evidence>
<dbReference type="PRINTS" id="PR00344">
    <property type="entry name" value="BCTRLSENSOR"/>
</dbReference>
<dbReference type="SUPFAM" id="SSF47384">
    <property type="entry name" value="Homodimeric domain of signal transducing histidine kinase"/>
    <property type="match status" value="1"/>
</dbReference>
<dbReference type="SUPFAM" id="SSF55874">
    <property type="entry name" value="ATPase domain of HSP90 chaperone/DNA topoisomerase II/histidine kinase"/>
    <property type="match status" value="1"/>
</dbReference>
<evidence type="ECO:0000256" key="10">
    <source>
        <dbReference type="ARBA" id="ARBA00023136"/>
    </source>
</evidence>
<evidence type="ECO:0000313" key="13">
    <source>
        <dbReference type="EMBL" id="MBE7940129.1"/>
    </source>
</evidence>
<keyword evidence="6 11" id="KW-0812">Transmembrane</keyword>
<proteinExistence type="predicted"/>
<comment type="catalytic activity">
    <reaction evidence="1">
        <text>ATP + protein L-histidine = ADP + protein N-phospho-L-histidine.</text>
        <dbReference type="EC" id="2.7.13.3"/>
    </reaction>
</comment>
<dbReference type="Gene3D" id="3.30.565.10">
    <property type="entry name" value="Histidine kinase-like ATPase, C-terminal domain"/>
    <property type="match status" value="1"/>
</dbReference>